<dbReference type="Proteomes" id="UP000232188">
    <property type="component" value="Unassembled WGS sequence"/>
</dbReference>
<dbReference type="EMBL" id="NPDV01000005">
    <property type="protein sequence ID" value="PJZ53930.1"/>
    <property type="molecule type" value="Genomic_DNA"/>
</dbReference>
<evidence type="ECO:0000313" key="3">
    <source>
        <dbReference type="Proteomes" id="UP000232149"/>
    </source>
</evidence>
<keyword evidence="3" id="KW-1185">Reference proteome</keyword>
<protein>
    <submittedName>
        <fullName evidence="1">Uncharacterized protein</fullName>
    </submittedName>
</protein>
<reference evidence="3 4" key="1">
    <citation type="submission" date="2017-07" db="EMBL/GenBank/DDBJ databases">
        <title>Leptospira spp. isolated from tropical soils.</title>
        <authorList>
            <person name="Thibeaux R."/>
            <person name="Iraola G."/>
            <person name="Ferres I."/>
            <person name="Bierque E."/>
            <person name="Girault D."/>
            <person name="Soupe-Gilbert M.-E."/>
            <person name="Picardeau M."/>
            <person name="Goarant C."/>
        </authorList>
    </citation>
    <scope>NUCLEOTIDE SEQUENCE [LARGE SCALE GENOMIC DNA]</scope>
    <source>
        <strain evidence="1 4">FH2-B-C1</strain>
        <strain evidence="2 3">FH2-B-D1</strain>
    </source>
</reference>
<sequence>MRIFVGVPTLGTFYLQKVEFSDREKSPGAFLHPKLSAALSTDRLAGRGCSIFTEGCRCYDGLSLDSGDCG</sequence>
<evidence type="ECO:0000313" key="4">
    <source>
        <dbReference type="Proteomes" id="UP000232188"/>
    </source>
</evidence>
<dbReference type="AlphaFoldDB" id="A0A2M9YR06"/>
<organism evidence="1 4">
    <name type="scientific">Leptospira adleri</name>
    <dbReference type="NCBI Taxonomy" id="2023186"/>
    <lineage>
        <taxon>Bacteria</taxon>
        <taxon>Pseudomonadati</taxon>
        <taxon>Spirochaetota</taxon>
        <taxon>Spirochaetia</taxon>
        <taxon>Leptospirales</taxon>
        <taxon>Leptospiraceae</taxon>
        <taxon>Leptospira</taxon>
    </lineage>
</organism>
<name>A0A2M9YR06_9LEPT</name>
<dbReference type="EMBL" id="NPDU01000022">
    <property type="protein sequence ID" value="PJZ62018.1"/>
    <property type="molecule type" value="Genomic_DNA"/>
</dbReference>
<accession>A0A2M9YR06</accession>
<evidence type="ECO:0000313" key="1">
    <source>
        <dbReference type="EMBL" id="PJZ53930.1"/>
    </source>
</evidence>
<evidence type="ECO:0000313" key="2">
    <source>
        <dbReference type="EMBL" id="PJZ62018.1"/>
    </source>
</evidence>
<gene>
    <name evidence="2" type="ORF">CH376_10195</name>
    <name evidence="1" type="ORF">CH380_07990</name>
</gene>
<proteinExistence type="predicted"/>
<dbReference type="Proteomes" id="UP000232149">
    <property type="component" value="Unassembled WGS sequence"/>
</dbReference>
<comment type="caution">
    <text evidence="1">The sequence shown here is derived from an EMBL/GenBank/DDBJ whole genome shotgun (WGS) entry which is preliminary data.</text>
</comment>